<proteinExistence type="predicted"/>
<feature type="region of interest" description="Disordered" evidence="1">
    <location>
        <begin position="240"/>
        <end position="262"/>
    </location>
</feature>
<evidence type="ECO:0000313" key="2">
    <source>
        <dbReference type="Proteomes" id="UP000095287"/>
    </source>
</evidence>
<protein>
    <submittedName>
        <fullName evidence="3">Uncharacterized protein</fullName>
    </submittedName>
</protein>
<dbReference type="AlphaFoldDB" id="A0A1I7ZLL1"/>
<dbReference type="WBParaSite" id="L893_g27663.t1">
    <property type="protein sequence ID" value="L893_g27663.t1"/>
    <property type="gene ID" value="L893_g27663"/>
</dbReference>
<keyword evidence="2" id="KW-1185">Reference proteome</keyword>
<feature type="region of interest" description="Disordered" evidence="1">
    <location>
        <begin position="194"/>
        <end position="213"/>
    </location>
</feature>
<evidence type="ECO:0000256" key="1">
    <source>
        <dbReference type="SAM" id="MobiDB-lite"/>
    </source>
</evidence>
<sequence>MDQYKRSGLFDKVRKEVVSKLLANESFREQVFADCKPMIEKVLETKNPTNATIAEANQKLKQQMVLHPVRRNNSIVVEVEENVGCTLDAFAHINDVERLVRKTMGVPEKQVAVSPPPPPPPPALPPLVPSEVAIECAPPPPPPPPPKIEFDDEPCCSRSLPVEHFDSVENTIDSQEEVLMEVSDGDSDVDKTTHVSGSEQDFEEVTESKPVVETVPESKPVKVSFHCVSVTESLQEEAPVAAFSGRSRRQPKRKNDDTYLYY</sequence>
<dbReference type="Proteomes" id="UP000095287">
    <property type="component" value="Unplaced"/>
</dbReference>
<evidence type="ECO:0000313" key="3">
    <source>
        <dbReference type="WBParaSite" id="L893_g27663.t1"/>
    </source>
</evidence>
<name>A0A1I7ZLL1_9BILA</name>
<organism evidence="2 3">
    <name type="scientific">Steinernema glaseri</name>
    <dbReference type="NCBI Taxonomy" id="37863"/>
    <lineage>
        <taxon>Eukaryota</taxon>
        <taxon>Metazoa</taxon>
        <taxon>Ecdysozoa</taxon>
        <taxon>Nematoda</taxon>
        <taxon>Chromadorea</taxon>
        <taxon>Rhabditida</taxon>
        <taxon>Tylenchina</taxon>
        <taxon>Panagrolaimomorpha</taxon>
        <taxon>Strongyloidoidea</taxon>
        <taxon>Steinernematidae</taxon>
        <taxon>Steinernema</taxon>
    </lineage>
</organism>
<feature type="compositionally biased region" description="Basic and acidic residues" evidence="1">
    <location>
        <begin position="253"/>
        <end position="262"/>
    </location>
</feature>
<reference evidence="3" key="1">
    <citation type="submission" date="2016-11" db="UniProtKB">
        <authorList>
            <consortium name="WormBaseParasite"/>
        </authorList>
    </citation>
    <scope>IDENTIFICATION</scope>
</reference>
<accession>A0A1I7ZLL1</accession>